<comment type="caution">
    <text evidence="1">The sequence shown here is derived from an EMBL/GenBank/DDBJ whole genome shotgun (WGS) entry which is preliminary data.</text>
</comment>
<dbReference type="Pfam" id="PF03928">
    <property type="entry name" value="HbpS-like"/>
    <property type="match status" value="1"/>
</dbReference>
<dbReference type="InterPro" id="IPR005624">
    <property type="entry name" value="PduO/GlcC-like"/>
</dbReference>
<dbReference type="PANTHER" id="PTHR34309">
    <property type="entry name" value="SLR1406 PROTEIN"/>
    <property type="match status" value="1"/>
</dbReference>
<evidence type="ECO:0000313" key="2">
    <source>
        <dbReference type="Proteomes" id="UP001527099"/>
    </source>
</evidence>
<name>A0ABT4GKA4_9BACL</name>
<dbReference type="EMBL" id="JAMDMX010000106">
    <property type="protein sequence ID" value="MCY9696626.1"/>
    <property type="molecule type" value="Genomic_DNA"/>
</dbReference>
<dbReference type="Proteomes" id="UP001527099">
    <property type="component" value="Unassembled WGS sequence"/>
</dbReference>
<dbReference type="Gene3D" id="3.30.450.150">
    <property type="entry name" value="Haem-degrading domain"/>
    <property type="match status" value="1"/>
</dbReference>
<accession>A0ABT4GKA4</accession>
<evidence type="ECO:0000313" key="1">
    <source>
        <dbReference type="EMBL" id="MCY9696626.1"/>
    </source>
</evidence>
<protein>
    <submittedName>
        <fullName evidence="1">Heme-binding protein</fullName>
    </submittedName>
</protein>
<dbReference type="PANTHER" id="PTHR34309:SF1">
    <property type="entry name" value="PROTEIN GLCG"/>
    <property type="match status" value="1"/>
</dbReference>
<reference evidence="1 2" key="1">
    <citation type="submission" date="2022-05" db="EMBL/GenBank/DDBJ databases">
        <title>Genome Sequencing of Bee-Associated Microbes.</title>
        <authorList>
            <person name="Dunlap C."/>
        </authorList>
    </citation>
    <scope>NUCLEOTIDE SEQUENCE [LARGE SCALE GENOMIC DNA]</scope>
    <source>
        <strain evidence="1 2">NRRL B-14421</strain>
    </source>
</reference>
<keyword evidence="2" id="KW-1185">Reference proteome</keyword>
<gene>
    <name evidence="1" type="ORF">M5X19_27525</name>
</gene>
<organism evidence="1 2">
    <name type="scientific">Paenibacillus alginolyticus</name>
    <dbReference type="NCBI Taxonomy" id="59839"/>
    <lineage>
        <taxon>Bacteria</taxon>
        <taxon>Bacillati</taxon>
        <taxon>Bacillota</taxon>
        <taxon>Bacilli</taxon>
        <taxon>Bacillales</taxon>
        <taxon>Paenibacillaceae</taxon>
        <taxon>Paenibacillus</taxon>
    </lineage>
</organism>
<proteinExistence type="predicted"/>
<sequence length="131" mass="14171">MVMKMIEICVKKADELNIFVNIAVMDDGGNLKGFLRMDQAALMNGQIARNKAYTAVGLGIPTTDWYPKIKDMPELLHGLVHTDNMVIFGGGLPIYIDSQLVGGIGVSGGTCEQDDICAQSALDEILGDQKR</sequence>
<dbReference type="SUPFAM" id="SSF143744">
    <property type="entry name" value="GlcG-like"/>
    <property type="match status" value="1"/>
</dbReference>
<dbReference type="InterPro" id="IPR052517">
    <property type="entry name" value="GlcG_carb_metab_protein"/>
</dbReference>
<dbReference type="InterPro" id="IPR038084">
    <property type="entry name" value="PduO/GlcC-like_sf"/>
</dbReference>